<evidence type="ECO:0000313" key="1">
    <source>
        <dbReference type="EMBL" id="GIX97456.1"/>
    </source>
</evidence>
<accession>A0AAV4PK49</accession>
<dbReference type="Proteomes" id="UP001054945">
    <property type="component" value="Unassembled WGS sequence"/>
</dbReference>
<gene>
    <name evidence="1" type="ORF">CEXT_547071</name>
</gene>
<keyword evidence="2" id="KW-1185">Reference proteome</keyword>
<reference evidence="1 2" key="1">
    <citation type="submission" date="2021-06" db="EMBL/GenBank/DDBJ databases">
        <title>Caerostris extrusa draft genome.</title>
        <authorList>
            <person name="Kono N."/>
            <person name="Arakawa K."/>
        </authorList>
    </citation>
    <scope>NUCLEOTIDE SEQUENCE [LARGE SCALE GENOMIC DNA]</scope>
</reference>
<organism evidence="1 2">
    <name type="scientific">Caerostris extrusa</name>
    <name type="common">Bark spider</name>
    <name type="synonym">Caerostris bankana</name>
    <dbReference type="NCBI Taxonomy" id="172846"/>
    <lineage>
        <taxon>Eukaryota</taxon>
        <taxon>Metazoa</taxon>
        <taxon>Ecdysozoa</taxon>
        <taxon>Arthropoda</taxon>
        <taxon>Chelicerata</taxon>
        <taxon>Arachnida</taxon>
        <taxon>Araneae</taxon>
        <taxon>Araneomorphae</taxon>
        <taxon>Entelegynae</taxon>
        <taxon>Araneoidea</taxon>
        <taxon>Araneidae</taxon>
        <taxon>Caerostris</taxon>
    </lineage>
</organism>
<comment type="caution">
    <text evidence="1">The sequence shown here is derived from an EMBL/GenBank/DDBJ whole genome shotgun (WGS) entry which is preliminary data.</text>
</comment>
<proteinExistence type="predicted"/>
<sequence>MLVCILPIPEDFSGFLPSSSLSQKATHVHPPQLISASSDRVIADVHLGLDWSRSRFRQGRTKPEATICTSWGPPSSTLTKPEVKQQHSNQELNLYENGARRSHFKALFFLFLFFLLF</sequence>
<protein>
    <submittedName>
        <fullName evidence="1">Uncharacterized protein</fullName>
    </submittedName>
</protein>
<dbReference type="EMBL" id="BPLR01004781">
    <property type="protein sequence ID" value="GIX97456.1"/>
    <property type="molecule type" value="Genomic_DNA"/>
</dbReference>
<name>A0AAV4PK49_CAEEX</name>
<evidence type="ECO:0000313" key="2">
    <source>
        <dbReference type="Proteomes" id="UP001054945"/>
    </source>
</evidence>
<dbReference type="AlphaFoldDB" id="A0AAV4PK49"/>